<dbReference type="PANTHER" id="PTHR42899">
    <property type="entry name" value="SPERMATOGENESIS-ASSOCIATED PROTEIN 20"/>
    <property type="match status" value="1"/>
</dbReference>
<evidence type="ECO:0000259" key="1">
    <source>
        <dbReference type="Pfam" id="PF03190"/>
    </source>
</evidence>
<evidence type="ECO:0000313" key="3">
    <source>
        <dbReference type="EMBL" id="CAB4634524.1"/>
    </source>
</evidence>
<dbReference type="CDD" id="cd02955">
    <property type="entry name" value="SSP411"/>
    <property type="match status" value="1"/>
</dbReference>
<dbReference type="InterPro" id="IPR036249">
    <property type="entry name" value="Thioredoxin-like_sf"/>
</dbReference>
<dbReference type="InterPro" id="IPR024705">
    <property type="entry name" value="Ssp411"/>
</dbReference>
<gene>
    <name evidence="2" type="ORF">UFOPK1711_00806</name>
    <name evidence="3" type="ORF">UFOPK2143_00131</name>
</gene>
<proteinExistence type="predicted"/>
<sequence>MTNRLANETSPYLRQHADNPVDWWPWGPEALAEAERRDVPVLISVGYSACHWCHVMAHESFEDEATGELMNRLFVNVKVDREERPDVDAVYMDAVQAMNGHGGWPMTVFCLPDGRPFFAGTYFPKTSRGGHLGFAELCERINELWNTRRNELVEQAATVTEAIDEGVQLPHPTQEPDGSLFAAATAALVGQIDKIDGGFGSAPKFPQTFAIDALLRQHARTGDPEALKAALLSLDAMAAGGIYDHLGGGFARYATDKRWLIPHFEKMLYDEALLARVYLHAWQLTGEPRFLQTLEETIEYVLRDLRHPLGGFYSAEDADSEGVEGKFYVWSISEIREICGDDADAVIEWFGVTEHGNWEHTNILERVVRGDLARPDAVERGRVALLAVRDKRIRPGLDDKVLAEWNALMLSTIAEAAAATGSSKWLDAAVTNANFLCDNLRVNGRWMRSWQGEARVLAFSADYGALVDAFVRVHEATGDPRWLNEAAATADALIELFSDPDDIGVYTNGTDGDQLVARPKELMDNATACSNSLAAVGLLRLAALTGNERHREFATAIVDRLAESAARLPLGFGHLLLAAELRVLGIEEIVISGDRPDLVAETQRRWLPRSVLTWGNPGSSPLWEGRDEQGSEGRAYVCRQMVCAAPASTVEELDERLNALG</sequence>
<reference evidence="2" key="1">
    <citation type="submission" date="2020-05" db="EMBL/GenBank/DDBJ databases">
        <authorList>
            <person name="Chiriac C."/>
            <person name="Salcher M."/>
            <person name="Ghai R."/>
            <person name="Kavagutti S V."/>
        </authorList>
    </citation>
    <scope>NUCLEOTIDE SEQUENCE</scope>
</reference>
<dbReference type="InterPro" id="IPR008928">
    <property type="entry name" value="6-hairpin_glycosidase_sf"/>
</dbReference>
<dbReference type="SUPFAM" id="SSF52833">
    <property type="entry name" value="Thioredoxin-like"/>
    <property type="match status" value="1"/>
</dbReference>
<dbReference type="EMBL" id="CAEZTR010000038">
    <property type="protein sequence ID" value="CAB4575893.1"/>
    <property type="molecule type" value="Genomic_DNA"/>
</dbReference>
<dbReference type="GO" id="GO:0005975">
    <property type="term" value="P:carbohydrate metabolic process"/>
    <property type="evidence" value="ECO:0007669"/>
    <property type="project" value="InterPro"/>
</dbReference>
<dbReference type="PIRSF" id="PIRSF006402">
    <property type="entry name" value="UCP006402_thioredoxin"/>
    <property type="match status" value="1"/>
</dbReference>
<organism evidence="2">
    <name type="scientific">freshwater metagenome</name>
    <dbReference type="NCBI Taxonomy" id="449393"/>
    <lineage>
        <taxon>unclassified sequences</taxon>
        <taxon>metagenomes</taxon>
        <taxon>ecological metagenomes</taxon>
    </lineage>
</organism>
<dbReference type="Gene3D" id="1.50.10.20">
    <property type="match status" value="1"/>
</dbReference>
<dbReference type="Gene3D" id="3.40.30.10">
    <property type="entry name" value="Glutaredoxin"/>
    <property type="match status" value="1"/>
</dbReference>
<dbReference type="SUPFAM" id="SSF48208">
    <property type="entry name" value="Six-hairpin glycosidases"/>
    <property type="match status" value="1"/>
</dbReference>
<dbReference type="InterPro" id="IPR004879">
    <property type="entry name" value="Ssp411-like_TRX"/>
</dbReference>
<dbReference type="Pfam" id="PF03190">
    <property type="entry name" value="Thioredox_DsbH"/>
    <property type="match status" value="1"/>
</dbReference>
<accession>A0A6J6EN02</accession>
<feature type="domain" description="Spermatogenesis-associated protein 20-like TRX" evidence="1">
    <location>
        <begin position="2"/>
        <end position="163"/>
    </location>
</feature>
<dbReference type="PANTHER" id="PTHR42899:SF1">
    <property type="entry name" value="SPERMATOGENESIS-ASSOCIATED PROTEIN 20"/>
    <property type="match status" value="1"/>
</dbReference>
<dbReference type="AlphaFoldDB" id="A0A6J6EN02"/>
<dbReference type="EMBL" id="CAEZVV010000004">
    <property type="protein sequence ID" value="CAB4634524.1"/>
    <property type="molecule type" value="Genomic_DNA"/>
</dbReference>
<evidence type="ECO:0000313" key="2">
    <source>
        <dbReference type="EMBL" id="CAB4575893.1"/>
    </source>
</evidence>
<name>A0A6J6EN02_9ZZZZ</name>
<protein>
    <submittedName>
        <fullName evidence="2">Unannotated protein</fullName>
    </submittedName>
</protein>